<organism evidence="4 5">
    <name type="scientific">Alicyclobacillus fastidiosus</name>
    <dbReference type="NCBI Taxonomy" id="392011"/>
    <lineage>
        <taxon>Bacteria</taxon>
        <taxon>Bacillati</taxon>
        <taxon>Bacillota</taxon>
        <taxon>Bacilli</taxon>
        <taxon>Bacillales</taxon>
        <taxon>Alicyclobacillaceae</taxon>
        <taxon>Alicyclobacillus</taxon>
    </lineage>
</organism>
<evidence type="ECO:0000256" key="1">
    <source>
        <dbReference type="SAM" id="Coils"/>
    </source>
</evidence>
<evidence type="ECO:0000259" key="3">
    <source>
        <dbReference type="Pfam" id="PF13751"/>
    </source>
</evidence>
<evidence type="ECO:0000313" key="4">
    <source>
        <dbReference type="EMBL" id="WAH42524.1"/>
    </source>
</evidence>
<dbReference type="Pfam" id="PF13751">
    <property type="entry name" value="DDE_Tnp_1_6"/>
    <property type="match status" value="1"/>
</dbReference>
<dbReference type="Proteomes" id="UP001164761">
    <property type="component" value="Chromosome"/>
</dbReference>
<feature type="domain" description="Transposase InsH N-terminal" evidence="2">
    <location>
        <begin position="24"/>
        <end position="114"/>
    </location>
</feature>
<sequence>MERFLLSNVTFIQYNMGQLFLPMDLEDLIPANHVVRIVNDTVERMDDELFFQYYPGGGRSSFHPKMLTKVLVYAYTQRIYSSRQIAKALRENIHFMWLSARQTPDFRTINRFRSERMKDIVEQVFAAVLELLIDEGYVKFEHYFLDGTKIEANANRYTFVWKKSTDRFQSRLQAQIRELLTEIEQANQQEQREYGERDLEELGKDQDQPITSEQLDTLVTSLEQQLSESPKNNPLRKAIRKIRKDYLPRCEKYEMQQATFQDRNSFSKTDPDATFMRMKEDHMKNGQLKPGYNVQVGTENQFIVGFSIHQRPTDTRCLIPHFEQMWERFGILPQSVIADAGYGSEENYSWLAHEEIEAFVKFNTYYQEQTKRFQNDISRFENWIYDAERDEYICAGNQRLTFRYERTVKTEAGYSSKKRYYQCDACGTCPLKNQCTKSKNNRQIGVSVTLQEHKQRARANLTSKRGRKLSVQRMVEVESVFGQIKGNRGFRRFLLRGIPKVTIEMGLVSVAHNLLKVAASLA</sequence>
<name>A0ABY6ZKB8_9BACL</name>
<dbReference type="InterPro" id="IPR025668">
    <property type="entry name" value="Tnp_DDE_dom"/>
</dbReference>
<evidence type="ECO:0000313" key="5">
    <source>
        <dbReference type="Proteomes" id="UP001164761"/>
    </source>
</evidence>
<feature type="coiled-coil region" evidence="1">
    <location>
        <begin position="169"/>
        <end position="196"/>
    </location>
</feature>
<evidence type="ECO:0000259" key="2">
    <source>
        <dbReference type="Pfam" id="PF05598"/>
    </source>
</evidence>
<keyword evidence="5" id="KW-1185">Reference proteome</keyword>
<gene>
    <name evidence="4" type="ORF">NZD89_03270</name>
</gene>
<dbReference type="Pfam" id="PF05598">
    <property type="entry name" value="DUF772"/>
    <property type="match status" value="1"/>
</dbReference>
<feature type="domain" description="Transposase DDE" evidence="3">
    <location>
        <begin position="393"/>
        <end position="517"/>
    </location>
</feature>
<accession>A0ABY6ZKB8</accession>
<dbReference type="InterPro" id="IPR047629">
    <property type="entry name" value="IS1182_transpos"/>
</dbReference>
<dbReference type="InterPro" id="IPR008490">
    <property type="entry name" value="Transposase_InsH_N"/>
</dbReference>
<dbReference type="PANTHER" id="PTHR33408:SF2">
    <property type="entry name" value="TRANSPOSASE DDE DOMAIN-CONTAINING PROTEIN"/>
    <property type="match status" value="1"/>
</dbReference>
<protein>
    <submittedName>
        <fullName evidence="4">IS1182 family transposase</fullName>
    </submittedName>
</protein>
<dbReference type="NCBIfam" id="NF033551">
    <property type="entry name" value="transpos_IS1182"/>
    <property type="match status" value="1"/>
</dbReference>
<keyword evidence="1" id="KW-0175">Coiled coil</keyword>
<dbReference type="PANTHER" id="PTHR33408">
    <property type="entry name" value="TRANSPOSASE"/>
    <property type="match status" value="1"/>
</dbReference>
<reference evidence="4" key="1">
    <citation type="submission" date="2022-08" db="EMBL/GenBank/DDBJ databases">
        <title>Alicyclobacillus fastidiosus DSM 17978, complete genome.</title>
        <authorList>
            <person name="Wang Q."/>
            <person name="Cai R."/>
            <person name="Wang Z."/>
        </authorList>
    </citation>
    <scope>NUCLEOTIDE SEQUENCE</scope>
    <source>
        <strain evidence="4">DSM 17978</strain>
    </source>
</reference>
<dbReference type="EMBL" id="CP104067">
    <property type="protein sequence ID" value="WAH42524.1"/>
    <property type="molecule type" value="Genomic_DNA"/>
</dbReference>
<proteinExistence type="predicted"/>